<proteinExistence type="inferred from homology"/>
<dbReference type="AlphaFoldDB" id="A0A840RA58"/>
<dbReference type="InterPro" id="IPR036390">
    <property type="entry name" value="WH_DNA-bd_sf"/>
</dbReference>
<evidence type="ECO:0000256" key="4">
    <source>
        <dbReference type="ARBA" id="ARBA00023163"/>
    </source>
</evidence>
<dbReference type="InterPro" id="IPR036388">
    <property type="entry name" value="WH-like_DNA-bd_sf"/>
</dbReference>
<dbReference type="Pfam" id="PF00126">
    <property type="entry name" value="HTH_1"/>
    <property type="match status" value="1"/>
</dbReference>
<dbReference type="Gene3D" id="1.10.10.10">
    <property type="entry name" value="Winged helix-like DNA-binding domain superfamily/Winged helix DNA-binding domain"/>
    <property type="match status" value="1"/>
</dbReference>
<dbReference type="GO" id="GO:0003700">
    <property type="term" value="F:DNA-binding transcription factor activity"/>
    <property type="evidence" value="ECO:0007669"/>
    <property type="project" value="InterPro"/>
</dbReference>
<dbReference type="InterPro" id="IPR000847">
    <property type="entry name" value="LysR_HTH_N"/>
</dbReference>
<evidence type="ECO:0000256" key="1">
    <source>
        <dbReference type="ARBA" id="ARBA00009437"/>
    </source>
</evidence>
<dbReference type="PROSITE" id="PS50931">
    <property type="entry name" value="HTH_LYSR"/>
    <property type="match status" value="1"/>
</dbReference>
<sequence>MHNAWHVLCLIQLRQYLVRKKWFFLQFHFSIYAMVSLEHIRILVAAIDTGGLASAARLLGLSPASVTRAIAALEAELGVKLLHRGPRGTRLTETGETFLLDTRHILEDLEHAEATARNAHLEPVGLLTVTAPVLFGRLHVAPLLTDFLESHPKVRVQAIFADRLVHIVEEGVDVALRIAPLPDSALTAVQVGAVRLITVAAPAYLSQHGIPSSIDDLPSHRAIGYLDIGGGPKVWRLTNRDGDTAGHAQPDVALSVNTADVAIDAAISGYGLARVLSYQVYDHIEQGRLQRVLQSYEPPPTPVNIVYPQGRRAAAKIRYFVDFAAKRLRVHPALGER</sequence>
<dbReference type="GO" id="GO:0006351">
    <property type="term" value="P:DNA-templated transcription"/>
    <property type="evidence" value="ECO:0007669"/>
    <property type="project" value="TreeGrafter"/>
</dbReference>
<evidence type="ECO:0000259" key="5">
    <source>
        <dbReference type="PROSITE" id="PS50931"/>
    </source>
</evidence>
<evidence type="ECO:0000256" key="2">
    <source>
        <dbReference type="ARBA" id="ARBA00023015"/>
    </source>
</evidence>
<comment type="similarity">
    <text evidence="1">Belongs to the LysR transcriptional regulatory family.</text>
</comment>
<dbReference type="EMBL" id="JACHHN010000001">
    <property type="protein sequence ID" value="MBB5189418.1"/>
    <property type="molecule type" value="Genomic_DNA"/>
</dbReference>
<dbReference type="Gene3D" id="3.40.190.290">
    <property type="match status" value="1"/>
</dbReference>
<accession>A0A840RA58</accession>
<comment type="caution">
    <text evidence="6">The sequence shown here is derived from an EMBL/GenBank/DDBJ whole genome shotgun (WGS) entry which is preliminary data.</text>
</comment>
<keyword evidence="4" id="KW-0804">Transcription</keyword>
<dbReference type="SUPFAM" id="SSF53850">
    <property type="entry name" value="Periplasmic binding protein-like II"/>
    <property type="match status" value="1"/>
</dbReference>
<dbReference type="InterPro" id="IPR058163">
    <property type="entry name" value="LysR-type_TF_proteobact-type"/>
</dbReference>
<evidence type="ECO:0000313" key="6">
    <source>
        <dbReference type="EMBL" id="MBB5189418.1"/>
    </source>
</evidence>
<organism evidence="6 7">
    <name type="scientific">Silvimonas terrae</name>
    <dbReference type="NCBI Taxonomy" id="300266"/>
    <lineage>
        <taxon>Bacteria</taxon>
        <taxon>Pseudomonadati</taxon>
        <taxon>Pseudomonadota</taxon>
        <taxon>Betaproteobacteria</taxon>
        <taxon>Neisseriales</taxon>
        <taxon>Chitinibacteraceae</taxon>
        <taxon>Silvimonas</taxon>
    </lineage>
</organism>
<keyword evidence="3 6" id="KW-0238">DNA-binding</keyword>
<protein>
    <submittedName>
        <fullName evidence="6">DNA-binding transcriptional LysR family regulator</fullName>
    </submittedName>
</protein>
<feature type="domain" description="HTH lysR-type" evidence="5">
    <location>
        <begin position="35"/>
        <end position="92"/>
    </location>
</feature>
<dbReference type="GO" id="GO:0043565">
    <property type="term" value="F:sequence-specific DNA binding"/>
    <property type="evidence" value="ECO:0007669"/>
    <property type="project" value="TreeGrafter"/>
</dbReference>
<reference evidence="6 7" key="1">
    <citation type="submission" date="2020-08" db="EMBL/GenBank/DDBJ databases">
        <title>Genomic Encyclopedia of Type Strains, Phase IV (KMG-IV): sequencing the most valuable type-strain genomes for metagenomic binning, comparative biology and taxonomic classification.</title>
        <authorList>
            <person name="Goeker M."/>
        </authorList>
    </citation>
    <scope>NUCLEOTIDE SEQUENCE [LARGE SCALE GENOMIC DNA]</scope>
    <source>
        <strain evidence="6 7">DSM 18233</strain>
    </source>
</reference>
<dbReference type="Proteomes" id="UP000543030">
    <property type="component" value="Unassembled WGS sequence"/>
</dbReference>
<dbReference type="PANTHER" id="PTHR30537:SF5">
    <property type="entry name" value="HTH-TYPE TRANSCRIPTIONAL ACTIVATOR TTDR-RELATED"/>
    <property type="match status" value="1"/>
</dbReference>
<dbReference type="RefSeq" id="WP_221302932.1">
    <property type="nucleotide sequence ID" value="NZ_JACHHN010000001.1"/>
</dbReference>
<dbReference type="InterPro" id="IPR005119">
    <property type="entry name" value="LysR_subst-bd"/>
</dbReference>
<dbReference type="CDD" id="cd08471">
    <property type="entry name" value="PBP2_CrgA_like_2"/>
    <property type="match status" value="1"/>
</dbReference>
<keyword evidence="2" id="KW-0805">Transcription regulation</keyword>
<keyword evidence="7" id="KW-1185">Reference proteome</keyword>
<gene>
    <name evidence="6" type="ORF">HNQ50_000128</name>
</gene>
<name>A0A840RA58_9NEIS</name>
<dbReference type="SUPFAM" id="SSF46785">
    <property type="entry name" value="Winged helix' DNA-binding domain"/>
    <property type="match status" value="1"/>
</dbReference>
<dbReference type="PANTHER" id="PTHR30537">
    <property type="entry name" value="HTH-TYPE TRANSCRIPTIONAL REGULATOR"/>
    <property type="match status" value="1"/>
</dbReference>
<dbReference type="Pfam" id="PF03466">
    <property type="entry name" value="LysR_substrate"/>
    <property type="match status" value="1"/>
</dbReference>
<evidence type="ECO:0000313" key="7">
    <source>
        <dbReference type="Proteomes" id="UP000543030"/>
    </source>
</evidence>
<evidence type="ECO:0000256" key="3">
    <source>
        <dbReference type="ARBA" id="ARBA00023125"/>
    </source>
</evidence>